<dbReference type="SUPFAM" id="SSF56935">
    <property type="entry name" value="Porins"/>
    <property type="match status" value="1"/>
</dbReference>
<comment type="subcellular location">
    <subcellularLocation>
        <location evidence="1">Cell outer membrane</location>
        <topology evidence="1">Multi-pass membrane protein</topology>
    </subcellularLocation>
</comment>
<reference evidence="9" key="2">
    <citation type="submission" date="2020-09" db="EMBL/GenBank/DDBJ databases">
        <authorList>
            <person name="Sun Q."/>
            <person name="Zhou Y."/>
        </authorList>
    </citation>
    <scope>NUCLEOTIDE SEQUENCE</scope>
    <source>
        <strain evidence="9">CGMCC 1.7086</strain>
    </source>
</reference>
<evidence type="ECO:0000256" key="8">
    <source>
        <dbReference type="SAM" id="SignalP"/>
    </source>
</evidence>
<dbReference type="PANTHER" id="PTHR35093">
    <property type="entry name" value="OUTER MEMBRANE PROTEIN NMB0088-RELATED"/>
    <property type="match status" value="1"/>
</dbReference>
<protein>
    <submittedName>
        <fullName evidence="9">Long-chain fatty acid outer membrane transporter</fullName>
    </submittedName>
</protein>
<evidence type="ECO:0000256" key="5">
    <source>
        <dbReference type="ARBA" id="ARBA00022729"/>
    </source>
</evidence>
<dbReference type="Gene3D" id="2.40.160.60">
    <property type="entry name" value="Outer membrane protein transport protein (OMPP1/FadL/TodX)"/>
    <property type="match status" value="1"/>
</dbReference>
<feature type="chain" id="PRO_5038056246" evidence="8">
    <location>
        <begin position="22"/>
        <end position="419"/>
    </location>
</feature>
<keyword evidence="10" id="KW-1185">Reference proteome</keyword>
<evidence type="ECO:0000256" key="7">
    <source>
        <dbReference type="ARBA" id="ARBA00023237"/>
    </source>
</evidence>
<keyword evidence="3" id="KW-1134">Transmembrane beta strand</keyword>
<evidence type="ECO:0000256" key="4">
    <source>
        <dbReference type="ARBA" id="ARBA00022692"/>
    </source>
</evidence>
<reference evidence="9" key="1">
    <citation type="journal article" date="2014" name="Int. J. Syst. Evol. Microbiol.">
        <title>Complete genome sequence of Corynebacterium casei LMG S-19264T (=DSM 44701T), isolated from a smear-ripened cheese.</title>
        <authorList>
            <consortium name="US DOE Joint Genome Institute (JGI-PGF)"/>
            <person name="Walter F."/>
            <person name="Albersmeier A."/>
            <person name="Kalinowski J."/>
            <person name="Ruckert C."/>
        </authorList>
    </citation>
    <scope>NUCLEOTIDE SEQUENCE</scope>
    <source>
        <strain evidence="9">CGMCC 1.7086</strain>
    </source>
</reference>
<proteinExistence type="inferred from homology"/>
<evidence type="ECO:0000256" key="1">
    <source>
        <dbReference type="ARBA" id="ARBA00004571"/>
    </source>
</evidence>
<dbReference type="GO" id="GO:0015483">
    <property type="term" value="F:long-chain fatty acid transporting porin activity"/>
    <property type="evidence" value="ECO:0007669"/>
    <property type="project" value="TreeGrafter"/>
</dbReference>
<keyword evidence="7" id="KW-0998">Cell outer membrane</keyword>
<name>A0A918DG31_9ALTE</name>
<dbReference type="Proteomes" id="UP000606935">
    <property type="component" value="Unassembled WGS sequence"/>
</dbReference>
<dbReference type="GO" id="GO:0009279">
    <property type="term" value="C:cell outer membrane"/>
    <property type="evidence" value="ECO:0007669"/>
    <property type="project" value="UniProtKB-SubCell"/>
</dbReference>
<evidence type="ECO:0000256" key="6">
    <source>
        <dbReference type="ARBA" id="ARBA00023136"/>
    </source>
</evidence>
<evidence type="ECO:0000313" key="10">
    <source>
        <dbReference type="Proteomes" id="UP000606935"/>
    </source>
</evidence>
<dbReference type="RefSeq" id="WP_188689151.1">
    <property type="nucleotide sequence ID" value="NZ_BMLS01000001.1"/>
</dbReference>
<keyword evidence="6" id="KW-0472">Membrane</keyword>
<dbReference type="PANTHER" id="PTHR35093:SF8">
    <property type="entry name" value="OUTER MEMBRANE PROTEIN NMB0088-RELATED"/>
    <property type="match status" value="1"/>
</dbReference>
<keyword evidence="4" id="KW-0812">Transmembrane</keyword>
<dbReference type="AlphaFoldDB" id="A0A918DG31"/>
<comment type="caution">
    <text evidence="9">The sequence shown here is derived from an EMBL/GenBank/DDBJ whole genome shotgun (WGS) entry which is preliminary data.</text>
</comment>
<keyword evidence="5 8" id="KW-0732">Signal</keyword>
<sequence length="419" mass="45427">MQLNKTLLASTLALLSLNAHGAAFQLGEHSASGLGRAFAGEAAIAEDASVLARNPALMSEFTSNQVSLMATYVKPDVSLKGTGAPAYADASRLDDSSIAPSAIIPAGYMIMPINEQFAFGFGAFSNFGLSTEFADDYVAGQLAGETEIVTVNMNASLSYKINQQFAIGGGLNYVYADAKIVRHFGTSPLSVPAQTEAARLEGDDYGLGWNLGVSYEPSEGHRFGLHYRSETDIKFAGEYSNQLPAQIGGLQGQSLPGRVEITLPAMAEFSATHQLDQTIAIHYSLMWTEWSSFDKLEAFVPGRDAPVFHKQENFSNSWRYAIGADYQLNADTKLRAGIAYDKTPADENHMSISIPDTNRLWFSVGANHQFSDASSLDLGVSILRGVNRRFDEADNLGQVWQFESEGNAYLLAVQYNMAF</sequence>
<evidence type="ECO:0000313" key="9">
    <source>
        <dbReference type="EMBL" id="GGO64083.1"/>
    </source>
</evidence>
<dbReference type="EMBL" id="BMLS01000001">
    <property type="protein sequence ID" value="GGO64083.1"/>
    <property type="molecule type" value="Genomic_DNA"/>
</dbReference>
<dbReference type="InterPro" id="IPR005017">
    <property type="entry name" value="OMPP1/FadL/TodX"/>
</dbReference>
<evidence type="ECO:0000256" key="2">
    <source>
        <dbReference type="ARBA" id="ARBA00008163"/>
    </source>
</evidence>
<evidence type="ECO:0000256" key="3">
    <source>
        <dbReference type="ARBA" id="ARBA00022452"/>
    </source>
</evidence>
<accession>A0A918DG31</accession>
<dbReference type="Pfam" id="PF03349">
    <property type="entry name" value="Toluene_X"/>
    <property type="match status" value="1"/>
</dbReference>
<comment type="similarity">
    <text evidence="2">Belongs to the OmpP1/FadL family.</text>
</comment>
<organism evidence="9 10">
    <name type="scientific">Bowmanella pacifica</name>
    <dbReference type="NCBI Taxonomy" id="502051"/>
    <lineage>
        <taxon>Bacteria</taxon>
        <taxon>Pseudomonadati</taxon>
        <taxon>Pseudomonadota</taxon>
        <taxon>Gammaproteobacteria</taxon>
        <taxon>Alteromonadales</taxon>
        <taxon>Alteromonadaceae</taxon>
        <taxon>Bowmanella</taxon>
    </lineage>
</organism>
<feature type="signal peptide" evidence="8">
    <location>
        <begin position="1"/>
        <end position="21"/>
    </location>
</feature>
<gene>
    <name evidence="9" type="ORF">GCM10010982_02650</name>
</gene>